<dbReference type="SUPFAM" id="SSF53335">
    <property type="entry name" value="S-adenosyl-L-methionine-dependent methyltransferases"/>
    <property type="match status" value="1"/>
</dbReference>
<dbReference type="AlphaFoldDB" id="A0A1A7R622"/>
<reference evidence="2" key="1">
    <citation type="submission" date="2016-06" db="EMBL/GenBank/DDBJ databases">
        <authorList>
            <person name="Radolfova-Krizova L."/>
            <person name="Nemec A."/>
        </authorList>
    </citation>
    <scope>NUCLEOTIDE SEQUENCE [LARGE SCALE GENOMIC DNA]</scope>
    <source>
        <strain evidence="2">ANC 4275</strain>
    </source>
</reference>
<dbReference type="CDD" id="cd02440">
    <property type="entry name" value="AdoMet_MTases"/>
    <property type="match status" value="1"/>
</dbReference>
<dbReference type="RefSeq" id="WP_067766515.1">
    <property type="nucleotide sequence ID" value="NZ_LZDS01000028.1"/>
</dbReference>
<protein>
    <recommendedName>
        <fullName evidence="3">Methyltransferase domain-containing protein</fullName>
    </recommendedName>
</protein>
<gene>
    <name evidence="1" type="ORF">A9J31_08480</name>
</gene>
<dbReference type="EMBL" id="LZDS01000028">
    <property type="protein sequence ID" value="OBX27710.1"/>
    <property type="molecule type" value="Genomic_DNA"/>
</dbReference>
<dbReference type="Proteomes" id="UP000185753">
    <property type="component" value="Unassembled WGS sequence"/>
</dbReference>
<name>A0A1A7R622_9GAMM</name>
<keyword evidence="2" id="KW-1185">Reference proteome</keyword>
<dbReference type="OrthoDB" id="6709631at2"/>
<evidence type="ECO:0000313" key="1">
    <source>
        <dbReference type="EMBL" id="OBX27710.1"/>
    </source>
</evidence>
<evidence type="ECO:0000313" key="2">
    <source>
        <dbReference type="Proteomes" id="UP000185753"/>
    </source>
</evidence>
<accession>A0A1A7R622</accession>
<sequence length="238" mass="27460">MTNIIQDVPSPIDLRNKKDAEQWANEVNIKRPWCYAFFEYYACLINKLSAGQVLRVLELGSGPGYLAEYLLDHCANMQYTAFDFSKAMHNLSIKRLLTKSNIVLKDIEHYCFSDNEQESQKHIQIGNHQCTSTLGDFKQSSWTGVMANMFDVIIIHQALHELRHKQHASHFHAAIKQNLMHEKSIYLVCDHLYAEHAMQNNQLYMSQNEHIQSLKTAGYNSVKIALERQGLCLFSVQN</sequence>
<dbReference type="Pfam" id="PF13489">
    <property type="entry name" value="Methyltransf_23"/>
    <property type="match status" value="1"/>
</dbReference>
<dbReference type="Gene3D" id="3.40.50.150">
    <property type="entry name" value="Vaccinia Virus protein VP39"/>
    <property type="match status" value="1"/>
</dbReference>
<dbReference type="STRING" id="1443941.A9J31_08480"/>
<organism evidence="1 2">
    <name type="scientific">Acinetobacter gandensis</name>
    <dbReference type="NCBI Taxonomy" id="1443941"/>
    <lineage>
        <taxon>Bacteria</taxon>
        <taxon>Pseudomonadati</taxon>
        <taxon>Pseudomonadota</taxon>
        <taxon>Gammaproteobacteria</taxon>
        <taxon>Moraxellales</taxon>
        <taxon>Moraxellaceae</taxon>
        <taxon>Acinetobacter</taxon>
    </lineage>
</organism>
<proteinExistence type="predicted"/>
<comment type="caution">
    <text evidence="1">The sequence shown here is derived from an EMBL/GenBank/DDBJ whole genome shotgun (WGS) entry which is preliminary data.</text>
</comment>
<evidence type="ECO:0008006" key="3">
    <source>
        <dbReference type="Google" id="ProtNLM"/>
    </source>
</evidence>
<dbReference type="InterPro" id="IPR029063">
    <property type="entry name" value="SAM-dependent_MTases_sf"/>
</dbReference>